<evidence type="ECO:0000313" key="1">
    <source>
        <dbReference type="EMBL" id="CAG8845682.1"/>
    </source>
</evidence>
<name>A0ACA9SRK8_9GLOM</name>
<evidence type="ECO:0000313" key="2">
    <source>
        <dbReference type="Proteomes" id="UP000789920"/>
    </source>
</evidence>
<reference evidence="1" key="1">
    <citation type="submission" date="2021-06" db="EMBL/GenBank/DDBJ databases">
        <authorList>
            <person name="Kallberg Y."/>
            <person name="Tangrot J."/>
            <person name="Rosling A."/>
        </authorList>
    </citation>
    <scope>NUCLEOTIDE SEQUENCE</scope>
    <source>
        <strain evidence="1">MA461A</strain>
    </source>
</reference>
<organism evidence="1 2">
    <name type="scientific">Racocetra persica</name>
    <dbReference type="NCBI Taxonomy" id="160502"/>
    <lineage>
        <taxon>Eukaryota</taxon>
        <taxon>Fungi</taxon>
        <taxon>Fungi incertae sedis</taxon>
        <taxon>Mucoromycota</taxon>
        <taxon>Glomeromycotina</taxon>
        <taxon>Glomeromycetes</taxon>
        <taxon>Diversisporales</taxon>
        <taxon>Gigasporaceae</taxon>
        <taxon>Racocetra</taxon>
    </lineage>
</organism>
<keyword evidence="2" id="KW-1185">Reference proteome</keyword>
<sequence length="113" mass="13126">MLASRFTSKVENIIQDLTDSLKNMSFNLVQQNNKKETYTIESSYNPTNQNQERNRSMDPTIQILEENSDQDLRIIEEIYLEAKKGTKEILEIIIDMIEADLEIIIDMIEAGLE</sequence>
<proteinExistence type="predicted"/>
<protein>
    <submittedName>
        <fullName evidence="1">19423_t:CDS:1</fullName>
    </submittedName>
</protein>
<dbReference type="Proteomes" id="UP000789920">
    <property type="component" value="Unassembled WGS sequence"/>
</dbReference>
<feature type="non-terminal residue" evidence="1">
    <location>
        <position position="113"/>
    </location>
</feature>
<comment type="caution">
    <text evidence="1">The sequence shown here is derived from an EMBL/GenBank/DDBJ whole genome shotgun (WGS) entry which is preliminary data.</text>
</comment>
<dbReference type="EMBL" id="CAJVQC010147870">
    <property type="protein sequence ID" value="CAG8845682.1"/>
    <property type="molecule type" value="Genomic_DNA"/>
</dbReference>
<gene>
    <name evidence="1" type="ORF">RPERSI_LOCUS33775</name>
</gene>
<accession>A0ACA9SRK8</accession>